<dbReference type="InterPro" id="IPR007349">
    <property type="entry name" value="DUF418"/>
</dbReference>
<feature type="transmembrane region" description="Helical" evidence="1">
    <location>
        <begin position="115"/>
        <end position="130"/>
    </location>
</feature>
<feature type="domain" description="DUF418" evidence="2">
    <location>
        <begin position="222"/>
        <end position="381"/>
    </location>
</feature>
<protein>
    <recommendedName>
        <fullName evidence="2">DUF418 domain-containing protein</fullName>
    </recommendedName>
</protein>
<dbReference type="PANTHER" id="PTHR30590:SF3">
    <property type="entry name" value="HYPOTHETICAL MEMBRANE SPANNING PROTEIN"/>
    <property type="match status" value="1"/>
</dbReference>
<evidence type="ECO:0000259" key="2">
    <source>
        <dbReference type="Pfam" id="PF04235"/>
    </source>
</evidence>
<accession>A0A0M0GE86</accession>
<dbReference type="InterPro" id="IPR052529">
    <property type="entry name" value="Bact_Transport_Assoc"/>
</dbReference>
<dbReference type="OrthoDB" id="9807744at2"/>
<keyword evidence="1" id="KW-0812">Transmembrane</keyword>
<reference evidence="4" key="1">
    <citation type="submission" date="2015-07" db="EMBL/GenBank/DDBJ databases">
        <title>Fjat-10036 dsm4.</title>
        <authorList>
            <person name="Liu B."/>
            <person name="Wang J."/>
            <person name="Zhu Y."/>
            <person name="Liu G."/>
            <person name="Chen Q."/>
            <person name="Chen Z."/>
            <person name="Lan J."/>
            <person name="Che J."/>
            <person name="Ge C."/>
            <person name="Shi H."/>
            <person name="Pan Z."/>
            <person name="Liu X."/>
        </authorList>
    </citation>
    <scope>NUCLEOTIDE SEQUENCE [LARGE SCALE GENOMIC DNA]</scope>
    <source>
        <strain evidence="4">DSM 4</strain>
    </source>
</reference>
<feature type="transmembrane region" description="Helical" evidence="1">
    <location>
        <begin position="274"/>
        <end position="295"/>
    </location>
</feature>
<dbReference type="Proteomes" id="UP000037109">
    <property type="component" value="Unassembled WGS sequence"/>
</dbReference>
<sequence length="395" mass="45300">MNSNLLIKERIGAIDCIRGFALLGIFMVNLPIMLGIFTPLEKEEVTINQWTEIFLNLFISNKFFVLFSFLFGLSFFIFMSRAEAKGYGKKLFARRLLFLLLFGIIHRLFFWTGDVLLLYAVTGYFLLFFYDRKPKTILVWGVSLILAFIILVHGLAGFMILNDPSLLHGSFPKEAQIEAYHTLGYVDWIIWHFNAEVITETPRHLLIIPLLLGIFLLGLYTGKIGVFQHMEQFIKPLKKIQAASGLASIPSIGLMYYCQVAEDPIALIKAFESLYLQAGGILLSAFYMTTLMLLLRVSVAQKILSPLRLYGQMALTNYLSQTLIGFVIFFIMRLYGSIALYESALICIGVFIVQIIFSNLWLKNFRLGPFEWLWRTLTYGKRQKLSVHRREAETA</sequence>
<feature type="transmembrane region" description="Helical" evidence="1">
    <location>
        <begin position="338"/>
        <end position="362"/>
    </location>
</feature>
<proteinExistence type="predicted"/>
<keyword evidence="1" id="KW-1133">Transmembrane helix</keyword>
<gene>
    <name evidence="3" type="ORF">AF332_16440</name>
</gene>
<name>A0A0M0GE86_SPOGL</name>
<feature type="transmembrane region" description="Helical" evidence="1">
    <location>
        <begin position="137"/>
        <end position="161"/>
    </location>
</feature>
<dbReference type="PANTHER" id="PTHR30590">
    <property type="entry name" value="INNER MEMBRANE PROTEIN"/>
    <property type="match status" value="1"/>
</dbReference>
<feature type="transmembrane region" description="Helical" evidence="1">
    <location>
        <begin position="204"/>
        <end position="222"/>
    </location>
</feature>
<keyword evidence="4" id="KW-1185">Reference proteome</keyword>
<keyword evidence="1" id="KW-0472">Membrane</keyword>
<evidence type="ECO:0000313" key="3">
    <source>
        <dbReference type="EMBL" id="KON88235.1"/>
    </source>
</evidence>
<dbReference type="EMBL" id="LGUF01000007">
    <property type="protein sequence ID" value="KON88235.1"/>
    <property type="molecule type" value="Genomic_DNA"/>
</dbReference>
<organism evidence="3 4">
    <name type="scientific">Sporosarcina globispora</name>
    <name type="common">Bacillus globisporus</name>
    <dbReference type="NCBI Taxonomy" id="1459"/>
    <lineage>
        <taxon>Bacteria</taxon>
        <taxon>Bacillati</taxon>
        <taxon>Bacillota</taxon>
        <taxon>Bacilli</taxon>
        <taxon>Bacillales</taxon>
        <taxon>Caryophanaceae</taxon>
        <taxon>Sporosarcina</taxon>
    </lineage>
</organism>
<dbReference type="PATRIC" id="fig|1459.3.peg.3592"/>
<feature type="transmembrane region" description="Helical" evidence="1">
    <location>
        <begin position="58"/>
        <end position="79"/>
    </location>
</feature>
<feature type="transmembrane region" description="Helical" evidence="1">
    <location>
        <begin position="315"/>
        <end position="332"/>
    </location>
</feature>
<dbReference type="RefSeq" id="WP_053435607.1">
    <property type="nucleotide sequence ID" value="NZ_LGUF01000007.1"/>
</dbReference>
<evidence type="ECO:0000313" key="4">
    <source>
        <dbReference type="Proteomes" id="UP000037109"/>
    </source>
</evidence>
<feature type="transmembrane region" description="Helical" evidence="1">
    <location>
        <begin position="243"/>
        <end position="262"/>
    </location>
</feature>
<evidence type="ECO:0000256" key="1">
    <source>
        <dbReference type="SAM" id="Phobius"/>
    </source>
</evidence>
<dbReference type="AlphaFoldDB" id="A0A0M0GE86"/>
<dbReference type="Pfam" id="PF04235">
    <property type="entry name" value="DUF418"/>
    <property type="match status" value="1"/>
</dbReference>
<feature type="transmembrane region" description="Helical" evidence="1">
    <location>
        <begin position="91"/>
        <end position="109"/>
    </location>
</feature>
<comment type="caution">
    <text evidence="3">The sequence shown here is derived from an EMBL/GenBank/DDBJ whole genome shotgun (WGS) entry which is preliminary data.</text>
</comment>
<feature type="transmembrane region" description="Helical" evidence="1">
    <location>
        <begin position="20"/>
        <end position="38"/>
    </location>
</feature>